<dbReference type="PANTHER" id="PTHR38045">
    <property type="entry name" value="CHROMOSOME 1, WHOLE GENOME SHOTGUN SEQUENCE"/>
    <property type="match status" value="1"/>
</dbReference>
<dbReference type="InterPro" id="IPR012480">
    <property type="entry name" value="Hepar_II_III_C"/>
</dbReference>
<feature type="domain" description="Heparinase II/III-like C-terminal" evidence="2">
    <location>
        <begin position="362"/>
        <end position="536"/>
    </location>
</feature>
<dbReference type="SUPFAM" id="SSF48230">
    <property type="entry name" value="Chondroitin AC/alginate lyase"/>
    <property type="match status" value="1"/>
</dbReference>
<organism evidence="3 4">
    <name type="scientific">Amphibacillus marinus</name>
    <dbReference type="NCBI Taxonomy" id="872970"/>
    <lineage>
        <taxon>Bacteria</taxon>
        <taxon>Bacillati</taxon>
        <taxon>Bacillota</taxon>
        <taxon>Bacilli</taxon>
        <taxon>Bacillales</taxon>
        <taxon>Bacillaceae</taxon>
        <taxon>Amphibacillus</taxon>
    </lineage>
</organism>
<dbReference type="Gene3D" id="2.70.98.70">
    <property type="match status" value="1"/>
</dbReference>
<accession>A0A1H8IPY3</accession>
<evidence type="ECO:0000313" key="4">
    <source>
        <dbReference type="Proteomes" id="UP000199300"/>
    </source>
</evidence>
<gene>
    <name evidence="3" type="ORF">SAMN04488134_101682</name>
</gene>
<reference evidence="3 4" key="1">
    <citation type="submission" date="2016-10" db="EMBL/GenBank/DDBJ databases">
        <authorList>
            <person name="de Groot N.N."/>
        </authorList>
    </citation>
    <scope>NUCLEOTIDE SEQUENCE [LARGE SCALE GENOMIC DNA]</scope>
    <source>
        <strain evidence="3 4">CGMCC 1.10434</strain>
    </source>
</reference>
<dbReference type="Pfam" id="PF07940">
    <property type="entry name" value="Hepar_II_III_C"/>
    <property type="match status" value="1"/>
</dbReference>
<sequence>MALFQLTKDQRFRQQVEHVRLAYRQLPIIQDADYQTYNEFFMTGNRTHYESIYFTKRKRLTYLGILLLNQAEDLGLKAELENIIFSICHEFTWCLPAHIEKDREENAVKKGYTLDLFACETAFSLAELITLFKEQLAVPVQNMVKAVINERIIKPFLDRDHFHWERSADNWTPVCAGSIGMVALYLLAGDEQHEVIERVKTALGYYVAAFGDDGACLEGMQYWQYGFRYFTYFADMLFQQTNGKVNLFSAKKIKAIASYQQKMYLSDRHVINFADAPAQIEPAFDLAVFYNKRFPNDIQLPTGEVAIAGLVDHCGRWPQAYRQLLWKAEANQATGWQPHTTVLSDAQAFISNESRFKFACKGGHNSEPHNHNDLGHFILHYNGEPVFIDLGAGQYSQSYFSSNRYRFIQTSSQGHSVPIISGQSQRAGKKATALLKRCAEAQTVTYDLTTAYDVTDLLCYHRTFQVVPEQLRLTVTDCFHFKIGNHNIEQRFICAPLEVDENRSILKGQGFNVSFQLAEQKSDYQIEPLQYVDHFGVEQKALLLKSFTQLAGKAVTLTTTFTIEDREDV</sequence>
<dbReference type="AlphaFoldDB" id="A0A1H8IPY3"/>
<dbReference type="PANTHER" id="PTHR38045:SF1">
    <property type="entry name" value="HEPARINASE II_III-LIKE PROTEIN"/>
    <property type="match status" value="1"/>
</dbReference>
<evidence type="ECO:0000259" key="2">
    <source>
        <dbReference type="Pfam" id="PF07940"/>
    </source>
</evidence>
<protein>
    <submittedName>
        <fullName evidence="3">Heparinase II/III-like protein</fullName>
    </submittedName>
</protein>
<dbReference type="GO" id="GO:0030313">
    <property type="term" value="C:cell envelope"/>
    <property type="evidence" value="ECO:0007669"/>
    <property type="project" value="UniProtKB-SubCell"/>
</dbReference>
<dbReference type="EMBL" id="FODJ01000001">
    <property type="protein sequence ID" value="SEN70479.1"/>
    <property type="molecule type" value="Genomic_DNA"/>
</dbReference>
<proteinExistence type="predicted"/>
<comment type="subcellular location">
    <subcellularLocation>
        <location evidence="1">Cell envelope</location>
    </subcellularLocation>
</comment>
<dbReference type="Gene3D" id="1.50.10.100">
    <property type="entry name" value="Chondroitin AC/alginate lyase"/>
    <property type="match status" value="1"/>
</dbReference>
<name>A0A1H8IPY3_9BACI</name>
<keyword evidence="4" id="KW-1185">Reference proteome</keyword>
<dbReference type="GO" id="GO:0016829">
    <property type="term" value="F:lyase activity"/>
    <property type="evidence" value="ECO:0007669"/>
    <property type="project" value="InterPro"/>
</dbReference>
<dbReference type="OrthoDB" id="9793856at2"/>
<evidence type="ECO:0000256" key="1">
    <source>
        <dbReference type="ARBA" id="ARBA00004196"/>
    </source>
</evidence>
<evidence type="ECO:0000313" key="3">
    <source>
        <dbReference type="EMBL" id="SEN70479.1"/>
    </source>
</evidence>
<dbReference type="RefSeq" id="WP_091494804.1">
    <property type="nucleotide sequence ID" value="NZ_FODJ01000001.1"/>
</dbReference>
<dbReference type="Proteomes" id="UP000199300">
    <property type="component" value="Unassembled WGS sequence"/>
</dbReference>
<dbReference type="STRING" id="872970.SAMN04488134_101682"/>
<dbReference type="InterPro" id="IPR008929">
    <property type="entry name" value="Chondroitin_lyas"/>
</dbReference>